<feature type="domain" description="HAMP" evidence="14">
    <location>
        <begin position="215"/>
        <end position="269"/>
    </location>
</feature>
<dbReference type="CDD" id="cd11386">
    <property type="entry name" value="MCP_signal"/>
    <property type="match status" value="1"/>
</dbReference>
<evidence type="ECO:0000256" key="12">
    <source>
        <dbReference type="SAM" id="Phobius"/>
    </source>
</evidence>
<keyword evidence="3" id="KW-0488">Methylation</keyword>
<keyword evidence="4" id="KW-0145">Chemotaxis</keyword>
<dbReference type="PROSITE" id="PS50111">
    <property type="entry name" value="CHEMOTAXIS_TRANSDUC_2"/>
    <property type="match status" value="1"/>
</dbReference>
<dbReference type="OrthoDB" id="9765776at2"/>
<name>A0A1W6B980_9GAMM</name>
<keyword evidence="2" id="KW-1003">Cell membrane</keyword>
<dbReference type="SMART" id="SM00283">
    <property type="entry name" value="MA"/>
    <property type="match status" value="1"/>
</dbReference>
<organism evidence="15 16">
    <name type="scientific">Pantoea alhagi</name>
    <dbReference type="NCBI Taxonomy" id="1891675"/>
    <lineage>
        <taxon>Bacteria</taxon>
        <taxon>Pseudomonadati</taxon>
        <taxon>Pseudomonadota</taxon>
        <taxon>Gammaproteobacteria</taxon>
        <taxon>Enterobacterales</taxon>
        <taxon>Erwiniaceae</taxon>
        <taxon>Pantoea</taxon>
    </lineage>
</organism>
<dbReference type="PANTHER" id="PTHR43531:SF14">
    <property type="entry name" value="METHYL-ACCEPTING CHEMOTAXIS PROTEIN I-RELATED"/>
    <property type="match status" value="1"/>
</dbReference>
<evidence type="ECO:0000259" key="14">
    <source>
        <dbReference type="PROSITE" id="PS50885"/>
    </source>
</evidence>
<accession>A0A1W6B980</accession>
<keyword evidence="7 12" id="KW-1133">Transmembrane helix</keyword>
<gene>
    <name evidence="15" type="ORF">B1H58_17505</name>
</gene>
<feature type="transmembrane region" description="Helical" evidence="12">
    <location>
        <begin position="193"/>
        <end position="213"/>
    </location>
</feature>
<dbReference type="Gene3D" id="1.10.287.950">
    <property type="entry name" value="Methyl-accepting chemotaxis protein"/>
    <property type="match status" value="1"/>
</dbReference>
<dbReference type="STRING" id="1891675.B1H58_17505"/>
<dbReference type="PRINTS" id="PR00260">
    <property type="entry name" value="CHEMTRNSDUCR"/>
</dbReference>
<dbReference type="CDD" id="cd19407">
    <property type="entry name" value="Tar_Tsr_sensor"/>
    <property type="match status" value="1"/>
</dbReference>
<evidence type="ECO:0000256" key="6">
    <source>
        <dbReference type="ARBA" id="ARBA00022692"/>
    </source>
</evidence>
<evidence type="ECO:0000313" key="15">
    <source>
        <dbReference type="EMBL" id="ARJ43665.1"/>
    </source>
</evidence>
<evidence type="ECO:0000313" key="16">
    <source>
        <dbReference type="Proteomes" id="UP000192900"/>
    </source>
</evidence>
<dbReference type="GO" id="GO:0005886">
    <property type="term" value="C:plasma membrane"/>
    <property type="evidence" value="ECO:0007669"/>
    <property type="project" value="UniProtKB-SubCell"/>
</dbReference>
<dbReference type="PANTHER" id="PTHR43531">
    <property type="entry name" value="PROTEIN ICFG"/>
    <property type="match status" value="1"/>
</dbReference>
<dbReference type="AlphaFoldDB" id="A0A1W6B980"/>
<dbReference type="GO" id="GO:0004888">
    <property type="term" value="F:transmembrane signaling receptor activity"/>
    <property type="evidence" value="ECO:0007669"/>
    <property type="project" value="InterPro"/>
</dbReference>
<evidence type="ECO:0000256" key="2">
    <source>
        <dbReference type="ARBA" id="ARBA00022475"/>
    </source>
</evidence>
<feature type="domain" description="Methyl-accepting transducer" evidence="13">
    <location>
        <begin position="274"/>
        <end position="503"/>
    </location>
</feature>
<dbReference type="InterPro" id="IPR004090">
    <property type="entry name" value="Chemotax_Me-accpt_rcpt"/>
</dbReference>
<evidence type="ECO:0000256" key="3">
    <source>
        <dbReference type="ARBA" id="ARBA00022481"/>
    </source>
</evidence>
<dbReference type="InterPro" id="IPR004089">
    <property type="entry name" value="MCPsignal_dom"/>
</dbReference>
<evidence type="ECO:0000256" key="10">
    <source>
        <dbReference type="ARBA" id="ARBA00029447"/>
    </source>
</evidence>
<dbReference type="InterPro" id="IPR051310">
    <property type="entry name" value="MCP_chemotaxis"/>
</dbReference>
<dbReference type="FunFam" id="1.10.287.950:FF:000001">
    <property type="entry name" value="Methyl-accepting chemotaxis sensory transducer"/>
    <property type="match status" value="1"/>
</dbReference>
<dbReference type="Pfam" id="PF02203">
    <property type="entry name" value="TarH"/>
    <property type="match status" value="1"/>
</dbReference>
<dbReference type="Proteomes" id="UP000192900">
    <property type="component" value="Chromosome"/>
</dbReference>
<dbReference type="Gene3D" id="1.20.120.30">
    <property type="entry name" value="Aspartate receptor, ligand-binding domain"/>
    <property type="match status" value="1"/>
</dbReference>
<dbReference type="GO" id="GO:0006935">
    <property type="term" value="P:chemotaxis"/>
    <property type="evidence" value="ECO:0007669"/>
    <property type="project" value="UniProtKB-KW"/>
</dbReference>
<evidence type="ECO:0000256" key="8">
    <source>
        <dbReference type="ARBA" id="ARBA00023136"/>
    </source>
</evidence>
<dbReference type="Pfam" id="PF00015">
    <property type="entry name" value="MCPsignal"/>
    <property type="match status" value="1"/>
</dbReference>
<comment type="subcellular location">
    <subcellularLocation>
        <location evidence="1">Cell inner membrane</location>
        <topology evidence="1">Multi-pass membrane protein</topology>
    </subcellularLocation>
</comment>
<keyword evidence="16" id="KW-1185">Reference proteome</keyword>
<keyword evidence="6 12" id="KW-0812">Transmembrane</keyword>
<dbReference type="SUPFAM" id="SSF58104">
    <property type="entry name" value="Methyl-accepting chemotaxis protein (MCP) signaling domain"/>
    <property type="match status" value="1"/>
</dbReference>
<proteinExistence type="inferred from homology"/>
<comment type="similarity">
    <text evidence="10">Belongs to the methyl-accepting chemotaxis (MCP) protein family.</text>
</comment>
<dbReference type="PROSITE" id="PS50885">
    <property type="entry name" value="HAMP"/>
    <property type="match status" value="1"/>
</dbReference>
<dbReference type="KEGG" id="palh:B1H58_17505"/>
<evidence type="ECO:0000259" key="13">
    <source>
        <dbReference type="PROSITE" id="PS50111"/>
    </source>
</evidence>
<evidence type="ECO:0000256" key="9">
    <source>
        <dbReference type="ARBA" id="ARBA00023224"/>
    </source>
</evidence>
<dbReference type="GO" id="GO:0007165">
    <property type="term" value="P:signal transduction"/>
    <property type="evidence" value="ECO:0007669"/>
    <property type="project" value="UniProtKB-KW"/>
</dbReference>
<dbReference type="SMART" id="SM00304">
    <property type="entry name" value="HAMP"/>
    <property type="match status" value="1"/>
</dbReference>
<evidence type="ECO:0000256" key="1">
    <source>
        <dbReference type="ARBA" id="ARBA00004429"/>
    </source>
</evidence>
<reference evidence="15 16" key="1">
    <citation type="submission" date="2017-02" db="EMBL/GenBank/DDBJ databases">
        <title>Complete genome sequence of the drought resistance-promoting endophyte Pantoea alhagi LTYR-11Z.</title>
        <authorList>
            <person name="Zhang L."/>
        </authorList>
    </citation>
    <scope>NUCLEOTIDE SEQUENCE [LARGE SCALE GENOMIC DNA]</scope>
    <source>
        <strain evidence="15 16">LTYR-11Z</strain>
    </source>
</reference>
<dbReference type="InterPro" id="IPR035440">
    <property type="entry name" value="4HB_MCP_dom_sf"/>
</dbReference>
<dbReference type="RefSeq" id="WP_085071717.1">
    <property type="nucleotide sequence ID" value="NZ_CP019706.1"/>
</dbReference>
<keyword evidence="8 12" id="KW-0472">Membrane</keyword>
<dbReference type="InterPro" id="IPR003660">
    <property type="entry name" value="HAMP_dom"/>
</dbReference>
<sequence>MSFFSRIKTSTFLICCIALFGLLQFASGGLFLNSLSNDKENFFTATTANDKVTALTNAWYALNAVRSDANRIVIWIQQEGPASAKVPGMIQHGRQQLQEAERWYQEYQSGAPLKQLDPHLTAELNASYKAYSTLLQQLMDTADTHSLAAMFAINAAPKQQAMLEDYERWRSAVNHLTSQAAEDSSQHFQRMEMLLAGVMLLVLACVALSWRVLQRVLLQPLTAALNHIDAIEHGDLTQPVKIDPLARTEMGRLHNGLARMQQALVNTVSNVRSGSETILTGVSEIAAGNADLSSRTEQQAASLEQTAASMEQITATVKQNADNALQASKLALSASETAEKGGDIVDGVIKTIYDLEESAKKIAEITGVIESIAFQTNILALNAAVEAARAGENGRGFAVVAGEVRNLAQRSAAAAKDIKGLIDESSSRVEKGTKLAVAAEESMEAIVVGVKQVRDIMDEISSASEEQSRGISQVGIAVVELDQVTQQNASLVEESSSAASQLEDQARHLNQMVATFRLTTGVTLSQPVARKPVANVARSALARPKETLSTEGWEAF</sequence>
<evidence type="ECO:0000256" key="4">
    <source>
        <dbReference type="ARBA" id="ARBA00022500"/>
    </source>
</evidence>
<keyword evidence="9 11" id="KW-0807">Transducer</keyword>
<evidence type="ECO:0000256" key="11">
    <source>
        <dbReference type="PROSITE-ProRule" id="PRU00284"/>
    </source>
</evidence>
<evidence type="ECO:0000256" key="7">
    <source>
        <dbReference type="ARBA" id="ARBA00022989"/>
    </source>
</evidence>
<dbReference type="SUPFAM" id="SSF47170">
    <property type="entry name" value="Aspartate receptor, ligand-binding domain"/>
    <property type="match status" value="1"/>
</dbReference>
<dbReference type="EMBL" id="CP019706">
    <property type="protein sequence ID" value="ARJ43665.1"/>
    <property type="molecule type" value="Genomic_DNA"/>
</dbReference>
<protein>
    <submittedName>
        <fullName evidence="15">Methyl-accepting chemotaxis protein II</fullName>
    </submittedName>
</protein>
<evidence type="ECO:0000256" key="5">
    <source>
        <dbReference type="ARBA" id="ARBA00022519"/>
    </source>
</evidence>
<keyword evidence="5" id="KW-0997">Cell inner membrane</keyword>
<dbReference type="InterPro" id="IPR003122">
    <property type="entry name" value="Tar_rcpt_lig-bd"/>
</dbReference>